<comment type="caution">
    <text evidence="4">The sequence shown here is derived from an EMBL/GenBank/DDBJ whole genome shotgun (WGS) entry which is preliminary data.</text>
</comment>
<reference evidence="4" key="2">
    <citation type="submission" date="2023-05" db="EMBL/GenBank/DDBJ databases">
        <authorList>
            <person name="Schelkunov M.I."/>
        </authorList>
    </citation>
    <scope>NUCLEOTIDE SEQUENCE</scope>
    <source>
        <strain evidence="4">Hsosn_3</strain>
        <tissue evidence="4">Leaf</tissue>
    </source>
</reference>
<dbReference type="InterPro" id="IPR019354">
    <property type="entry name" value="SMG8-like"/>
</dbReference>
<sequence length="120" mass="13287">MHKAHLEKALGAFSSMVKGPAVQLYLKKLEEECTSIWSSGRQLCDAVSLTGKSCMHQRHDVGSCNQLAQDEIKPHSSGFVFLHACACGRLRRLCAYLFDFEAANVTSSCYQECDKLLSTI</sequence>
<gene>
    <name evidence="4" type="ORF">POM88_040280</name>
</gene>
<protein>
    <recommendedName>
        <fullName evidence="3">Nonsense-mediated mRNA decay factor SMG8</fullName>
    </recommendedName>
</protein>
<keyword evidence="2" id="KW-0866">Nonsense-mediated mRNA decay</keyword>
<comment type="similarity">
    <text evidence="1">Belongs to the SMG8 family.</text>
</comment>
<evidence type="ECO:0000313" key="5">
    <source>
        <dbReference type="Proteomes" id="UP001237642"/>
    </source>
</evidence>
<keyword evidence="5" id="KW-1185">Reference proteome</keyword>
<evidence type="ECO:0000313" key="4">
    <source>
        <dbReference type="EMBL" id="KAK1364719.1"/>
    </source>
</evidence>
<accession>A0AAD8HCN9</accession>
<dbReference type="Pfam" id="PF10220">
    <property type="entry name" value="Smg8_Smg9"/>
    <property type="match status" value="1"/>
</dbReference>
<dbReference type="AlphaFoldDB" id="A0AAD8HCN9"/>
<dbReference type="EMBL" id="JAUIZM010000009">
    <property type="protein sequence ID" value="KAK1364719.1"/>
    <property type="molecule type" value="Genomic_DNA"/>
</dbReference>
<dbReference type="PANTHER" id="PTHR13091">
    <property type="entry name" value="AMPLIFIED IN BREAST CANCER 2-RELATED"/>
    <property type="match status" value="1"/>
</dbReference>
<dbReference type="PANTHER" id="PTHR13091:SF0">
    <property type="entry name" value="NONSENSE-MEDIATED MRNA DECAY FACTOR SMG8"/>
    <property type="match status" value="1"/>
</dbReference>
<dbReference type="GO" id="GO:0000184">
    <property type="term" value="P:nuclear-transcribed mRNA catabolic process, nonsense-mediated decay"/>
    <property type="evidence" value="ECO:0007669"/>
    <property type="project" value="UniProtKB-KW"/>
</dbReference>
<evidence type="ECO:0000256" key="1">
    <source>
        <dbReference type="ARBA" id="ARBA00006443"/>
    </source>
</evidence>
<reference evidence="4" key="1">
    <citation type="submission" date="2023-02" db="EMBL/GenBank/DDBJ databases">
        <title>Genome of toxic invasive species Heracleum sosnowskyi carries increased number of genes despite the absence of recent whole-genome duplications.</title>
        <authorList>
            <person name="Schelkunov M."/>
            <person name="Shtratnikova V."/>
            <person name="Makarenko M."/>
            <person name="Klepikova A."/>
            <person name="Omelchenko D."/>
            <person name="Novikova G."/>
            <person name="Obukhova E."/>
            <person name="Bogdanov V."/>
            <person name="Penin A."/>
            <person name="Logacheva M."/>
        </authorList>
    </citation>
    <scope>NUCLEOTIDE SEQUENCE</scope>
    <source>
        <strain evidence="4">Hsosn_3</strain>
        <tissue evidence="4">Leaf</tissue>
    </source>
</reference>
<name>A0AAD8HCN9_9APIA</name>
<proteinExistence type="inferred from homology"/>
<evidence type="ECO:0000256" key="3">
    <source>
        <dbReference type="ARBA" id="ARBA00029509"/>
    </source>
</evidence>
<evidence type="ECO:0000256" key="2">
    <source>
        <dbReference type="ARBA" id="ARBA00023161"/>
    </source>
</evidence>
<organism evidence="4 5">
    <name type="scientific">Heracleum sosnowskyi</name>
    <dbReference type="NCBI Taxonomy" id="360622"/>
    <lineage>
        <taxon>Eukaryota</taxon>
        <taxon>Viridiplantae</taxon>
        <taxon>Streptophyta</taxon>
        <taxon>Embryophyta</taxon>
        <taxon>Tracheophyta</taxon>
        <taxon>Spermatophyta</taxon>
        <taxon>Magnoliopsida</taxon>
        <taxon>eudicotyledons</taxon>
        <taxon>Gunneridae</taxon>
        <taxon>Pentapetalae</taxon>
        <taxon>asterids</taxon>
        <taxon>campanulids</taxon>
        <taxon>Apiales</taxon>
        <taxon>Apiaceae</taxon>
        <taxon>Apioideae</taxon>
        <taxon>apioid superclade</taxon>
        <taxon>Tordylieae</taxon>
        <taxon>Tordyliinae</taxon>
        <taxon>Heracleum</taxon>
    </lineage>
</organism>
<dbReference type="Proteomes" id="UP001237642">
    <property type="component" value="Unassembled WGS sequence"/>
</dbReference>